<evidence type="ECO:0000256" key="6">
    <source>
        <dbReference type="RuleBase" id="RU367044"/>
    </source>
</evidence>
<dbReference type="Gramene" id="ESW22892">
    <property type="protein sequence ID" value="ESW22892"/>
    <property type="gene ID" value="PHAVU_004G003600g"/>
</dbReference>
<dbReference type="InterPro" id="IPR010264">
    <property type="entry name" value="Self-incomp_S1"/>
</dbReference>
<keyword evidence="5 6" id="KW-0732">Signal</keyword>
<reference evidence="8" key="1">
    <citation type="journal article" date="2014" name="Nat. Genet.">
        <title>A reference genome for common bean and genome-wide analysis of dual domestications.</title>
        <authorList>
            <person name="Schmutz J."/>
            <person name="McClean P.E."/>
            <person name="Mamidi S."/>
            <person name="Wu G.A."/>
            <person name="Cannon S.B."/>
            <person name="Grimwood J."/>
            <person name="Jenkins J."/>
            <person name="Shu S."/>
            <person name="Song Q."/>
            <person name="Chavarro C."/>
            <person name="Torres-Torres M."/>
            <person name="Geffroy V."/>
            <person name="Moghaddam S.M."/>
            <person name="Gao D."/>
            <person name="Abernathy B."/>
            <person name="Barry K."/>
            <person name="Blair M."/>
            <person name="Brick M.A."/>
            <person name="Chovatia M."/>
            <person name="Gepts P."/>
            <person name="Goodstein D.M."/>
            <person name="Gonzales M."/>
            <person name="Hellsten U."/>
            <person name="Hyten D.L."/>
            <person name="Jia G."/>
            <person name="Kelly J.D."/>
            <person name="Kudrna D."/>
            <person name="Lee R."/>
            <person name="Richard M.M."/>
            <person name="Miklas P.N."/>
            <person name="Osorno J.M."/>
            <person name="Rodrigues J."/>
            <person name="Thareau V."/>
            <person name="Urrea C.A."/>
            <person name="Wang M."/>
            <person name="Yu Y."/>
            <person name="Zhang M."/>
            <person name="Wing R.A."/>
            <person name="Cregan P.B."/>
            <person name="Rokhsar D.S."/>
            <person name="Jackson S.A."/>
        </authorList>
    </citation>
    <scope>NUCLEOTIDE SEQUENCE [LARGE SCALE GENOMIC DNA]</scope>
    <source>
        <strain evidence="8">cv. G19833</strain>
    </source>
</reference>
<evidence type="ECO:0000313" key="8">
    <source>
        <dbReference type="Proteomes" id="UP000000226"/>
    </source>
</evidence>
<organism evidence="7 8">
    <name type="scientific">Phaseolus vulgaris</name>
    <name type="common">Kidney bean</name>
    <name type="synonym">French bean</name>
    <dbReference type="NCBI Taxonomy" id="3885"/>
    <lineage>
        <taxon>Eukaryota</taxon>
        <taxon>Viridiplantae</taxon>
        <taxon>Streptophyta</taxon>
        <taxon>Embryophyta</taxon>
        <taxon>Tracheophyta</taxon>
        <taxon>Spermatophyta</taxon>
        <taxon>Magnoliopsida</taxon>
        <taxon>eudicotyledons</taxon>
        <taxon>Gunneridae</taxon>
        <taxon>Pentapetalae</taxon>
        <taxon>rosids</taxon>
        <taxon>fabids</taxon>
        <taxon>Fabales</taxon>
        <taxon>Fabaceae</taxon>
        <taxon>Papilionoideae</taxon>
        <taxon>50 kb inversion clade</taxon>
        <taxon>NPAAA clade</taxon>
        <taxon>indigoferoid/millettioid clade</taxon>
        <taxon>Phaseoleae</taxon>
        <taxon>Phaseolus</taxon>
    </lineage>
</organism>
<gene>
    <name evidence="7" type="ORF">PHAVU_004G003600g</name>
</gene>
<dbReference type="eggNOG" id="ENOG502R744">
    <property type="taxonomic scope" value="Eukaryota"/>
</dbReference>
<accession>V7BY19</accession>
<evidence type="ECO:0000256" key="4">
    <source>
        <dbReference type="ARBA" id="ARBA00022525"/>
    </source>
</evidence>
<dbReference type="Pfam" id="PF05938">
    <property type="entry name" value="Self-incomp_S1"/>
    <property type="match status" value="1"/>
</dbReference>
<evidence type="ECO:0000313" key="7">
    <source>
        <dbReference type="EMBL" id="ESW22892.1"/>
    </source>
</evidence>
<dbReference type="EMBL" id="CM002291">
    <property type="protein sequence ID" value="ESW22892.1"/>
    <property type="molecule type" value="Genomic_DNA"/>
</dbReference>
<keyword evidence="4 6" id="KW-0964">Secreted</keyword>
<dbReference type="OrthoDB" id="1418008at2759"/>
<evidence type="ECO:0000256" key="1">
    <source>
        <dbReference type="ARBA" id="ARBA00004613"/>
    </source>
</evidence>
<dbReference type="AlphaFoldDB" id="V7BY19"/>
<comment type="subcellular location">
    <subcellularLocation>
        <location evidence="1 6">Secreted</location>
    </subcellularLocation>
</comment>
<keyword evidence="8" id="KW-1185">Reference proteome</keyword>
<evidence type="ECO:0000256" key="3">
    <source>
        <dbReference type="ARBA" id="ARBA00022471"/>
    </source>
</evidence>
<dbReference type="SMR" id="V7BY19"/>
<comment type="similarity">
    <text evidence="2 6">Belongs to the plant self-incompatibility (S1) protein family.</text>
</comment>
<keyword evidence="3 6" id="KW-0713">Self-incompatibility</keyword>
<feature type="signal peptide" evidence="6">
    <location>
        <begin position="1"/>
        <end position="28"/>
    </location>
</feature>
<evidence type="ECO:0000256" key="5">
    <source>
        <dbReference type="ARBA" id="ARBA00022729"/>
    </source>
</evidence>
<sequence length="158" mass="18103">MILVSRITLVYTLLLTIFLGMQLKCGESIAPILPTKVTVQITNSLFNGYLDVHCKSKDNDLGVQHLNVQQSYSFSFFPKFFFPSTLYFCRFIWTGGDHYFDIYVQNRDGYCKDNLCSWNILGNGPCRWISGALKCFPWNPPAARQRLLLQLSNNTLSV</sequence>
<feature type="chain" id="PRO_5025075733" description="S-protein homolog" evidence="6">
    <location>
        <begin position="29"/>
        <end position="158"/>
    </location>
</feature>
<evidence type="ECO:0000256" key="2">
    <source>
        <dbReference type="ARBA" id="ARBA00005581"/>
    </source>
</evidence>
<proteinExistence type="inferred from homology"/>
<dbReference type="GO" id="GO:0060320">
    <property type="term" value="P:rejection of self pollen"/>
    <property type="evidence" value="ECO:0007669"/>
    <property type="project" value="UniProtKB-KW"/>
</dbReference>
<dbReference type="Proteomes" id="UP000000226">
    <property type="component" value="Chromosome 4"/>
</dbReference>
<protein>
    <recommendedName>
        <fullName evidence="6">S-protein homolog</fullName>
    </recommendedName>
</protein>
<dbReference type="OMA" id="CRWIVNE"/>
<name>V7BY19_PHAVU</name>
<dbReference type="GO" id="GO:0005576">
    <property type="term" value="C:extracellular region"/>
    <property type="evidence" value="ECO:0007669"/>
    <property type="project" value="UniProtKB-SubCell"/>
</dbReference>
<dbReference type="PANTHER" id="PTHR31232:SF43">
    <property type="entry name" value="S-PROTEIN HOMOLOG 29-RELATED"/>
    <property type="match status" value="1"/>
</dbReference>
<dbReference type="PANTHER" id="PTHR31232">
    <property type="match status" value="1"/>
</dbReference>